<comment type="caution">
    <text evidence="2">The sequence shown here is derived from an EMBL/GenBank/DDBJ whole genome shotgun (WGS) entry which is preliminary data.</text>
</comment>
<feature type="coiled-coil region" evidence="1">
    <location>
        <begin position="150"/>
        <end position="177"/>
    </location>
</feature>
<keyword evidence="1" id="KW-0175">Coiled coil</keyword>
<evidence type="ECO:0000313" key="3">
    <source>
        <dbReference type="Proteomes" id="UP000077623"/>
    </source>
</evidence>
<gene>
    <name evidence="2" type="ORF">A6V39_03700</name>
</gene>
<protein>
    <submittedName>
        <fullName evidence="2">Uncharacterized protein</fullName>
    </submittedName>
</protein>
<keyword evidence="3" id="KW-1185">Reference proteome</keyword>
<evidence type="ECO:0000256" key="1">
    <source>
        <dbReference type="SAM" id="Coils"/>
    </source>
</evidence>
<organism evidence="2 3">
    <name type="scientific">Candidatus Mycoplasma haematobovis</name>
    <dbReference type="NCBI Taxonomy" id="432608"/>
    <lineage>
        <taxon>Bacteria</taxon>
        <taxon>Bacillati</taxon>
        <taxon>Mycoplasmatota</taxon>
        <taxon>Mollicutes</taxon>
        <taxon>Mycoplasmataceae</taxon>
        <taxon>Mycoplasma</taxon>
    </lineage>
</organism>
<name>A0A1A9QDA3_9MOLU</name>
<reference evidence="3" key="1">
    <citation type="submission" date="2016-04" db="EMBL/GenBank/DDBJ databases">
        <authorList>
            <person name="Quiroz-Castaneda R.E."/>
            <person name="Martinez-Ocampo F."/>
        </authorList>
    </citation>
    <scope>NUCLEOTIDE SEQUENCE [LARGE SCALE GENOMIC DNA]</scope>
    <source>
        <strain evidence="3">INIFAP01</strain>
    </source>
</reference>
<proteinExistence type="predicted"/>
<dbReference type="AlphaFoldDB" id="A0A1A9QDA3"/>
<dbReference type="STRING" id="432608.A6V39_03700"/>
<sequence length="237" mass="25906">MDIKSLAAKSTIGLVGLGGLGAGGYYGISALNGSTEVQKKESEPKTPSIEEALRNEGYTLLSEDSQNNDSWNTILSSYKTVIKQHTNLAFENFTGEEPAGGATPTAVATLKQKCKDITVKDSNNKEMLKKARKWCVTPIDVAKLLKAKGFNALQTNIGEENQEKNEWTEKIKAYRTAKKNNSSIGQFVEIEDNAEVTPQNIAAAKTKCQEFAKILSHADTFETSLSSYEAWCGNKKE</sequence>
<dbReference type="RefSeq" id="WP_187150377.1">
    <property type="nucleotide sequence ID" value="NZ_LWUJ01000012.1"/>
</dbReference>
<accession>A0A1A9QDA3</accession>
<evidence type="ECO:0000313" key="2">
    <source>
        <dbReference type="EMBL" id="OAL09991.1"/>
    </source>
</evidence>
<dbReference type="EMBL" id="LWUJ01000012">
    <property type="protein sequence ID" value="OAL09991.1"/>
    <property type="molecule type" value="Genomic_DNA"/>
</dbReference>
<dbReference type="Proteomes" id="UP000077623">
    <property type="component" value="Unassembled WGS sequence"/>
</dbReference>